<accession>A0A366I5X1</accession>
<dbReference type="AlphaFoldDB" id="A0A366I5X1"/>
<evidence type="ECO:0000256" key="10">
    <source>
        <dbReference type="ARBA" id="ARBA00023014"/>
    </source>
</evidence>
<evidence type="ECO:0000259" key="12">
    <source>
        <dbReference type="PROSITE" id="PS51379"/>
    </source>
</evidence>
<dbReference type="InterPro" id="IPR017900">
    <property type="entry name" value="4Fe4S_Fe_S_CS"/>
</dbReference>
<dbReference type="PANTHER" id="PTHR24960:SF79">
    <property type="entry name" value="PHOTOSYSTEM I IRON-SULFUR CENTER"/>
    <property type="match status" value="1"/>
</dbReference>
<feature type="domain" description="4Fe-4S ferredoxin-type" evidence="12">
    <location>
        <begin position="1"/>
        <end position="28"/>
    </location>
</feature>
<sequence length="56" mass="5787">MAYTISEDCISCGSCESECPVEAISQGESIYEVNADLCTDCGSCADVCPVDAAQAE</sequence>
<dbReference type="PANTHER" id="PTHR24960">
    <property type="entry name" value="PHOTOSYSTEM I IRON-SULFUR CENTER-RELATED"/>
    <property type="match status" value="1"/>
</dbReference>
<name>A0A366I5X1_9FIRM</name>
<keyword evidence="4 11" id="KW-0813">Transport</keyword>
<reference evidence="13 14" key="1">
    <citation type="submission" date="2018-06" db="EMBL/GenBank/DDBJ databases">
        <title>Genomic Encyclopedia of Type Strains, Phase IV (KMG-IV): sequencing the most valuable type-strain genomes for metagenomic binning, comparative biology and taxonomic classification.</title>
        <authorList>
            <person name="Goeker M."/>
        </authorList>
    </citation>
    <scope>NUCLEOTIDE SEQUENCE [LARGE SCALE GENOMIC DNA]</scope>
    <source>
        <strain evidence="13 14">DSM 22112</strain>
    </source>
</reference>
<proteinExistence type="predicted"/>
<dbReference type="EMBL" id="QNRX01000012">
    <property type="protein sequence ID" value="RBP62129.1"/>
    <property type="molecule type" value="Genomic_DNA"/>
</dbReference>
<dbReference type="SUPFAM" id="SSF54862">
    <property type="entry name" value="4Fe-4S ferredoxins"/>
    <property type="match status" value="1"/>
</dbReference>
<dbReference type="RefSeq" id="WP_113921063.1">
    <property type="nucleotide sequence ID" value="NZ_CALNCS010000240.1"/>
</dbReference>
<dbReference type="OrthoDB" id="9803397at2"/>
<keyword evidence="10 11" id="KW-0411">Iron-sulfur</keyword>
<dbReference type="InterPro" id="IPR017896">
    <property type="entry name" value="4Fe4S_Fe-S-bd"/>
</dbReference>
<protein>
    <recommendedName>
        <fullName evidence="3 11">Ferredoxin</fullName>
    </recommendedName>
</protein>
<dbReference type="Gene3D" id="3.30.70.20">
    <property type="match status" value="1"/>
</dbReference>
<evidence type="ECO:0000256" key="1">
    <source>
        <dbReference type="ARBA" id="ARBA00001966"/>
    </source>
</evidence>
<evidence type="ECO:0000256" key="9">
    <source>
        <dbReference type="ARBA" id="ARBA00023004"/>
    </source>
</evidence>
<dbReference type="GO" id="GO:0046872">
    <property type="term" value="F:metal ion binding"/>
    <property type="evidence" value="ECO:0007669"/>
    <property type="project" value="UniProtKB-UniRule"/>
</dbReference>
<feature type="domain" description="4Fe-4S ferredoxin-type" evidence="12">
    <location>
        <begin position="29"/>
        <end position="56"/>
    </location>
</feature>
<dbReference type="PRINTS" id="PR00354">
    <property type="entry name" value="7FE8SFRDOXIN"/>
</dbReference>
<comment type="caution">
    <text evidence="13">The sequence shown here is derived from an EMBL/GenBank/DDBJ whole genome shotgun (WGS) entry which is preliminary data.</text>
</comment>
<dbReference type="Pfam" id="PF14697">
    <property type="entry name" value="Fer4_21"/>
    <property type="match status" value="1"/>
</dbReference>
<gene>
    <name evidence="13" type="ORF">DES36_112102</name>
</gene>
<keyword evidence="14" id="KW-1185">Reference proteome</keyword>
<dbReference type="GO" id="GO:0005737">
    <property type="term" value="C:cytoplasm"/>
    <property type="evidence" value="ECO:0007669"/>
    <property type="project" value="TreeGrafter"/>
</dbReference>
<keyword evidence="8 11" id="KW-0249">Electron transport</keyword>
<keyword evidence="5 11" id="KW-0004">4Fe-4S</keyword>
<dbReference type="Proteomes" id="UP000253490">
    <property type="component" value="Unassembled WGS sequence"/>
</dbReference>
<evidence type="ECO:0000256" key="5">
    <source>
        <dbReference type="ARBA" id="ARBA00022485"/>
    </source>
</evidence>
<dbReference type="GO" id="GO:0051539">
    <property type="term" value="F:4 iron, 4 sulfur cluster binding"/>
    <property type="evidence" value="ECO:0007669"/>
    <property type="project" value="UniProtKB-UniRule"/>
</dbReference>
<evidence type="ECO:0000256" key="2">
    <source>
        <dbReference type="ARBA" id="ARBA00003532"/>
    </source>
</evidence>
<organism evidence="13 14">
    <name type="scientific">Alkalibaculum bacchi</name>
    <dbReference type="NCBI Taxonomy" id="645887"/>
    <lineage>
        <taxon>Bacteria</taxon>
        <taxon>Bacillati</taxon>
        <taxon>Bacillota</taxon>
        <taxon>Clostridia</taxon>
        <taxon>Eubacteriales</taxon>
        <taxon>Eubacteriaceae</taxon>
        <taxon>Alkalibaculum</taxon>
    </lineage>
</organism>
<dbReference type="FunFam" id="3.30.70.20:FF:000045">
    <property type="entry name" value="Ferredoxin, 4Fe-4S"/>
    <property type="match status" value="1"/>
</dbReference>
<evidence type="ECO:0000256" key="6">
    <source>
        <dbReference type="ARBA" id="ARBA00022723"/>
    </source>
</evidence>
<evidence type="ECO:0000313" key="14">
    <source>
        <dbReference type="Proteomes" id="UP000253490"/>
    </source>
</evidence>
<keyword evidence="9 11" id="KW-0408">Iron</keyword>
<evidence type="ECO:0000256" key="8">
    <source>
        <dbReference type="ARBA" id="ARBA00022982"/>
    </source>
</evidence>
<dbReference type="GO" id="GO:0009055">
    <property type="term" value="F:electron transfer activity"/>
    <property type="evidence" value="ECO:0007669"/>
    <property type="project" value="UniProtKB-UniRule"/>
</dbReference>
<dbReference type="InterPro" id="IPR050157">
    <property type="entry name" value="PSI_iron-sulfur_center"/>
</dbReference>
<comment type="cofactor">
    <cofactor evidence="1 11">
        <name>[4Fe-4S] cluster</name>
        <dbReference type="ChEBI" id="CHEBI:49883"/>
    </cofactor>
</comment>
<evidence type="ECO:0000256" key="11">
    <source>
        <dbReference type="RuleBase" id="RU365098"/>
    </source>
</evidence>
<evidence type="ECO:0000313" key="13">
    <source>
        <dbReference type="EMBL" id="RBP62129.1"/>
    </source>
</evidence>
<keyword evidence="7" id="KW-0677">Repeat</keyword>
<keyword evidence="6 11" id="KW-0479">Metal-binding</keyword>
<dbReference type="InterPro" id="IPR000813">
    <property type="entry name" value="7Fe_ferredoxin"/>
</dbReference>
<comment type="function">
    <text evidence="2 11">Ferredoxins are iron-sulfur proteins that transfer electrons in a wide variety of metabolic reactions.</text>
</comment>
<evidence type="ECO:0000256" key="7">
    <source>
        <dbReference type="ARBA" id="ARBA00022737"/>
    </source>
</evidence>
<dbReference type="PROSITE" id="PS51379">
    <property type="entry name" value="4FE4S_FER_2"/>
    <property type="match status" value="2"/>
</dbReference>
<evidence type="ECO:0000256" key="3">
    <source>
        <dbReference type="ARBA" id="ARBA00013529"/>
    </source>
</evidence>
<evidence type="ECO:0000256" key="4">
    <source>
        <dbReference type="ARBA" id="ARBA00022448"/>
    </source>
</evidence>
<dbReference type="PROSITE" id="PS00198">
    <property type="entry name" value="4FE4S_FER_1"/>
    <property type="match status" value="2"/>
</dbReference>